<accession>A0A146G319</accession>
<dbReference type="AlphaFoldDB" id="A0A146G319"/>
<proteinExistence type="predicted"/>
<organism evidence="1 2">
    <name type="scientific">Terrimicrobium sacchariphilum</name>
    <dbReference type="NCBI Taxonomy" id="690879"/>
    <lineage>
        <taxon>Bacteria</taxon>
        <taxon>Pseudomonadati</taxon>
        <taxon>Verrucomicrobiota</taxon>
        <taxon>Terrimicrobiia</taxon>
        <taxon>Terrimicrobiales</taxon>
        <taxon>Terrimicrobiaceae</taxon>
        <taxon>Terrimicrobium</taxon>
    </lineage>
</organism>
<reference evidence="2" key="1">
    <citation type="journal article" date="2017" name="Genome Announc.">
        <title>Draft Genome Sequence of Terrimicrobium sacchariphilum NM-5T, a Facultative Anaerobic Soil Bacterium of the Class Spartobacteria.</title>
        <authorList>
            <person name="Qiu Y.L."/>
            <person name="Tourlousse D.M."/>
            <person name="Matsuura N."/>
            <person name="Ohashi A."/>
            <person name="Sekiguchi Y."/>
        </authorList>
    </citation>
    <scope>NUCLEOTIDE SEQUENCE [LARGE SCALE GENOMIC DNA]</scope>
    <source>
        <strain evidence="2">NM-5</strain>
    </source>
</reference>
<sequence length="191" mass="22041">MPCDRLDIAFCGGGFQTFVSHEKLAEQHQASLRSYISFHPRKQPMYRRKRGLAYFKKQCSERLRVPPFPHSPVLEAASQASARFWYDDIVFTPDPILSRRRNARRKPPICPRIRPEKNSAVSAKKLTYPDAPGKFLLAIGPASHTLIRDRIQAQTAERAARNYLTMPPDCVQSCTRRSHKRRRMQRPALAR</sequence>
<dbReference type="Proteomes" id="UP000076023">
    <property type="component" value="Unassembled WGS sequence"/>
</dbReference>
<keyword evidence="2" id="KW-1185">Reference proteome</keyword>
<evidence type="ECO:0000313" key="2">
    <source>
        <dbReference type="Proteomes" id="UP000076023"/>
    </source>
</evidence>
<evidence type="ECO:0000313" key="1">
    <source>
        <dbReference type="EMBL" id="GAT31467.1"/>
    </source>
</evidence>
<gene>
    <name evidence="1" type="ORF">TSACC_115</name>
</gene>
<protein>
    <submittedName>
        <fullName evidence="1">Uncharacterized protein</fullName>
    </submittedName>
</protein>
<name>A0A146G319_TERSA</name>
<dbReference type="EMBL" id="BDCO01000001">
    <property type="protein sequence ID" value="GAT31467.1"/>
    <property type="molecule type" value="Genomic_DNA"/>
</dbReference>
<dbReference type="InParanoid" id="A0A146G319"/>
<comment type="caution">
    <text evidence="1">The sequence shown here is derived from an EMBL/GenBank/DDBJ whole genome shotgun (WGS) entry which is preliminary data.</text>
</comment>